<dbReference type="Proteomes" id="UP000655225">
    <property type="component" value="Unassembled WGS sequence"/>
</dbReference>
<feature type="domain" description="Protein kinase" evidence="1">
    <location>
        <begin position="32"/>
        <end position="332"/>
    </location>
</feature>
<dbReference type="Gene3D" id="1.10.510.10">
    <property type="entry name" value="Transferase(Phosphotransferase) domain 1"/>
    <property type="match status" value="1"/>
</dbReference>
<dbReference type="PROSITE" id="PS50011">
    <property type="entry name" value="PROTEIN_KINASE_DOM"/>
    <property type="match status" value="1"/>
</dbReference>
<evidence type="ECO:0000259" key="1">
    <source>
        <dbReference type="PROSITE" id="PS50011"/>
    </source>
</evidence>
<dbReference type="AlphaFoldDB" id="A0A835DJD4"/>
<organism evidence="2 3">
    <name type="scientific">Tetracentron sinense</name>
    <name type="common">Spur-leaf</name>
    <dbReference type="NCBI Taxonomy" id="13715"/>
    <lineage>
        <taxon>Eukaryota</taxon>
        <taxon>Viridiplantae</taxon>
        <taxon>Streptophyta</taxon>
        <taxon>Embryophyta</taxon>
        <taxon>Tracheophyta</taxon>
        <taxon>Spermatophyta</taxon>
        <taxon>Magnoliopsida</taxon>
        <taxon>Trochodendrales</taxon>
        <taxon>Trochodendraceae</taxon>
        <taxon>Tetracentron</taxon>
    </lineage>
</organism>
<dbReference type="Gene3D" id="3.30.200.20">
    <property type="entry name" value="Phosphorylase Kinase, domain 1"/>
    <property type="match status" value="1"/>
</dbReference>
<dbReference type="InterPro" id="IPR011009">
    <property type="entry name" value="Kinase-like_dom_sf"/>
</dbReference>
<dbReference type="InterPro" id="IPR000719">
    <property type="entry name" value="Prot_kinase_dom"/>
</dbReference>
<dbReference type="GO" id="GO:0005524">
    <property type="term" value="F:ATP binding"/>
    <property type="evidence" value="ECO:0007669"/>
    <property type="project" value="InterPro"/>
</dbReference>
<evidence type="ECO:0000313" key="2">
    <source>
        <dbReference type="EMBL" id="KAF8406398.1"/>
    </source>
</evidence>
<accession>A0A835DJD4</accession>
<comment type="caution">
    <text evidence="2">The sequence shown here is derived from an EMBL/GenBank/DDBJ whole genome shotgun (WGS) entry which is preliminary data.</text>
</comment>
<keyword evidence="3" id="KW-1185">Reference proteome</keyword>
<gene>
    <name evidence="2" type="ORF">HHK36_008485</name>
</gene>
<name>A0A835DJD4_TETSI</name>
<evidence type="ECO:0000313" key="3">
    <source>
        <dbReference type="Proteomes" id="UP000655225"/>
    </source>
</evidence>
<reference evidence="2 3" key="1">
    <citation type="submission" date="2020-04" db="EMBL/GenBank/DDBJ databases">
        <title>Plant Genome Project.</title>
        <authorList>
            <person name="Zhang R.-G."/>
        </authorList>
    </citation>
    <scope>NUCLEOTIDE SEQUENCE [LARGE SCALE GENOMIC DNA]</scope>
    <source>
        <strain evidence="2">YNK0</strain>
        <tissue evidence="2">Leaf</tissue>
    </source>
</reference>
<dbReference type="InterPro" id="IPR001245">
    <property type="entry name" value="Ser-Thr/Tyr_kinase_cat_dom"/>
</dbReference>
<dbReference type="EMBL" id="JABCRI010000005">
    <property type="protein sequence ID" value="KAF8406398.1"/>
    <property type="molecule type" value="Genomic_DNA"/>
</dbReference>
<protein>
    <recommendedName>
        <fullName evidence="1">Protein kinase domain-containing protein</fullName>
    </recommendedName>
</protein>
<dbReference type="PANTHER" id="PTHR44329:SF84">
    <property type="entry name" value="PROTEIN KINASE LIKE PROTEIN"/>
    <property type="match status" value="1"/>
</dbReference>
<dbReference type="InterPro" id="IPR051681">
    <property type="entry name" value="Ser/Thr_Kinases-Pseudokinases"/>
</dbReference>
<dbReference type="SUPFAM" id="SSF56112">
    <property type="entry name" value="Protein kinase-like (PK-like)"/>
    <property type="match status" value="1"/>
</dbReference>
<dbReference type="Pfam" id="PF07714">
    <property type="entry name" value="PK_Tyr_Ser-Thr"/>
    <property type="match status" value="2"/>
</dbReference>
<sequence>MADNNDNNEDNEPIIHDVINIDDSLLLNPKYLSMGSIISESGHSIVYEGLYKSMPVAIKVMQPDQASAMSPDRREKFVREVTMLSRVKHENLVMFIGASVEPTMIIVTELMKGGTLKKYLWSIRPSCLDLHLSISFALDICRAMECLHANGIIHRDLNPCNFCLLTFSIFGHFVSGSLVHLVHSILKVPITDETLFAADNLLLTEDQKKLKVADFGLAREAEEEMTAEAGTYRWMAPELCNRSSHQLGEKKHYDHKVDVYSFSMVLWELLTNCTPFKKRVGILATYDAMNNVRPSVDNLPKGISSLLQSCWAEDPGSRPEFTVIARSLLDFLNSLHLPKTTPEQVLEIEQPKNDLEVDSAGTSHQMEISEEMESNKSASSLDFLDALHLPQTTREQVLEIEQQKDDLEVDSAGTSHLTEKSGEELLGACILVLASHGSEKINGGTGEQHAVEVLKYCEAIEVIKVVNVTALNPWVLTVGKSSPLPVLYHRLFVLGNVKKFDIDK</sequence>
<dbReference type="OrthoDB" id="4062651at2759"/>
<dbReference type="PANTHER" id="PTHR44329">
    <property type="entry name" value="SERINE/THREONINE-PROTEIN KINASE TNNI3K-RELATED"/>
    <property type="match status" value="1"/>
</dbReference>
<proteinExistence type="predicted"/>
<dbReference type="GO" id="GO:0004674">
    <property type="term" value="F:protein serine/threonine kinase activity"/>
    <property type="evidence" value="ECO:0007669"/>
    <property type="project" value="TreeGrafter"/>
</dbReference>